<evidence type="ECO:0000256" key="2">
    <source>
        <dbReference type="PROSITE-ProRule" id="PRU00108"/>
    </source>
</evidence>
<keyword evidence="2 3" id="KW-0371">Homeobox</keyword>
<dbReference type="SUPFAM" id="SSF46689">
    <property type="entry name" value="Homeodomain-like"/>
    <property type="match status" value="1"/>
</dbReference>
<dbReference type="EMBL" id="CAJHNJ030000015">
    <property type="protein sequence ID" value="CAG9113993.1"/>
    <property type="molecule type" value="Genomic_DNA"/>
</dbReference>
<sequence>MSGRRRGGGDHPRRRRAGCSRLEVPAGTRCRYREASMDTTQPRTMLPGFTASFHITDTFLSVWFKNRRAKWRKQKREEQERLRKLQEERGGCRAPPPRAPASPPRYSDHSDSDLEVA</sequence>
<evidence type="ECO:0000256" key="4">
    <source>
        <dbReference type="SAM" id="MobiDB-lite"/>
    </source>
</evidence>
<dbReference type="InterPro" id="IPR001356">
    <property type="entry name" value="HD"/>
</dbReference>
<keyword evidence="7" id="KW-1185">Reference proteome</keyword>
<accession>A0A8S4EGF3</accession>
<dbReference type="InterPro" id="IPR009057">
    <property type="entry name" value="Homeodomain-like_sf"/>
</dbReference>
<comment type="subcellular location">
    <subcellularLocation>
        <location evidence="1 2 3">Nucleus</location>
    </subcellularLocation>
</comment>
<dbReference type="GO" id="GO:0003677">
    <property type="term" value="F:DNA binding"/>
    <property type="evidence" value="ECO:0007669"/>
    <property type="project" value="UniProtKB-UniRule"/>
</dbReference>
<feature type="region of interest" description="Disordered" evidence="4">
    <location>
        <begin position="73"/>
        <end position="117"/>
    </location>
</feature>
<feature type="domain" description="Homeobox" evidence="5">
    <location>
        <begin position="49"/>
        <end position="74"/>
    </location>
</feature>
<keyword evidence="2 3" id="KW-0238">DNA-binding</keyword>
<protein>
    <submittedName>
        <fullName evidence="6">(diamondback moth) hypothetical protein</fullName>
    </submittedName>
</protein>
<feature type="DNA-binding region" description="Homeobox" evidence="2">
    <location>
        <begin position="51"/>
        <end position="75"/>
    </location>
</feature>
<gene>
    <name evidence="6" type="ORF">PLXY2_LOCUS5318</name>
</gene>
<keyword evidence="2 3" id="KW-0539">Nucleus</keyword>
<feature type="compositionally biased region" description="Basic and acidic residues" evidence="4">
    <location>
        <begin position="106"/>
        <end position="117"/>
    </location>
</feature>
<dbReference type="Proteomes" id="UP000653454">
    <property type="component" value="Unassembled WGS sequence"/>
</dbReference>
<feature type="compositionally biased region" description="Pro residues" evidence="4">
    <location>
        <begin position="94"/>
        <end position="103"/>
    </location>
</feature>
<evidence type="ECO:0000313" key="6">
    <source>
        <dbReference type="EMBL" id="CAG9113993.1"/>
    </source>
</evidence>
<dbReference type="GO" id="GO:0005634">
    <property type="term" value="C:nucleus"/>
    <property type="evidence" value="ECO:0007669"/>
    <property type="project" value="UniProtKB-SubCell"/>
</dbReference>
<feature type="compositionally biased region" description="Basic and acidic residues" evidence="4">
    <location>
        <begin position="75"/>
        <end position="91"/>
    </location>
</feature>
<dbReference type="Gene3D" id="1.10.10.60">
    <property type="entry name" value="Homeodomain-like"/>
    <property type="match status" value="1"/>
</dbReference>
<reference evidence="6" key="1">
    <citation type="submission" date="2020-11" db="EMBL/GenBank/DDBJ databases">
        <authorList>
            <person name="Whiteford S."/>
        </authorList>
    </citation>
    <scope>NUCLEOTIDE SEQUENCE</scope>
</reference>
<organism evidence="6 7">
    <name type="scientific">Plutella xylostella</name>
    <name type="common">Diamondback moth</name>
    <name type="synonym">Plutella maculipennis</name>
    <dbReference type="NCBI Taxonomy" id="51655"/>
    <lineage>
        <taxon>Eukaryota</taxon>
        <taxon>Metazoa</taxon>
        <taxon>Ecdysozoa</taxon>
        <taxon>Arthropoda</taxon>
        <taxon>Hexapoda</taxon>
        <taxon>Insecta</taxon>
        <taxon>Pterygota</taxon>
        <taxon>Neoptera</taxon>
        <taxon>Endopterygota</taxon>
        <taxon>Lepidoptera</taxon>
        <taxon>Glossata</taxon>
        <taxon>Ditrysia</taxon>
        <taxon>Yponomeutoidea</taxon>
        <taxon>Plutellidae</taxon>
        <taxon>Plutella</taxon>
    </lineage>
</organism>
<dbReference type="AlphaFoldDB" id="A0A8S4EGF3"/>
<dbReference type="PROSITE" id="PS50071">
    <property type="entry name" value="HOMEOBOX_2"/>
    <property type="match status" value="1"/>
</dbReference>
<feature type="compositionally biased region" description="Basic residues" evidence="4">
    <location>
        <begin position="1"/>
        <end position="18"/>
    </location>
</feature>
<dbReference type="Pfam" id="PF00046">
    <property type="entry name" value="Homeodomain"/>
    <property type="match status" value="1"/>
</dbReference>
<evidence type="ECO:0000256" key="3">
    <source>
        <dbReference type="RuleBase" id="RU000682"/>
    </source>
</evidence>
<evidence type="ECO:0000313" key="7">
    <source>
        <dbReference type="Proteomes" id="UP000653454"/>
    </source>
</evidence>
<evidence type="ECO:0000256" key="1">
    <source>
        <dbReference type="ARBA" id="ARBA00004123"/>
    </source>
</evidence>
<evidence type="ECO:0000259" key="5">
    <source>
        <dbReference type="PROSITE" id="PS50071"/>
    </source>
</evidence>
<proteinExistence type="predicted"/>
<comment type="caution">
    <text evidence="6">The sequence shown here is derived from an EMBL/GenBank/DDBJ whole genome shotgun (WGS) entry which is preliminary data.</text>
</comment>
<name>A0A8S4EGF3_PLUXY</name>
<feature type="region of interest" description="Disordered" evidence="4">
    <location>
        <begin position="1"/>
        <end position="20"/>
    </location>
</feature>